<comment type="caution">
    <text evidence="1">The sequence shown here is derived from an EMBL/GenBank/DDBJ whole genome shotgun (WGS) entry which is preliminary data.</text>
</comment>
<dbReference type="EMBL" id="BMJS01000005">
    <property type="protein sequence ID" value="GGF92811.1"/>
    <property type="molecule type" value="Genomic_DNA"/>
</dbReference>
<sequence length="169" mass="19670">MSLQKHQNELIEIFNKTVTPHGIHEPDNVMYIDYEDKNIINFIENDPAYRGTNIKDFCHHRNKSFDKYHADILAAFTPYKPKMIACHIFKTSVTIHNDAHFCQQTKCSKAVILPVSIKKNTNYDDAPLHPILIHNKYSTLNEFSRVQFNPKNEHGLLSDHILLTLVAWE</sequence>
<dbReference type="AlphaFoldDB" id="A0A8J2Z346"/>
<accession>A0A8J2Z346</accession>
<name>A0A8J2Z346_9GAMM</name>
<gene>
    <name evidence="1" type="ORF">GCM10010995_07480</name>
</gene>
<dbReference type="Proteomes" id="UP000636949">
    <property type="component" value="Unassembled WGS sequence"/>
</dbReference>
<evidence type="ECO:0000313" key="1">
    <source>
        <dbReference type="EMBL" id="GGF92811.1"/>
    </source>
</evidence>
<proteinExistence type="predicted"/>
<reference evidence="1" key="2">
    <citation type="submission" date="2020-09" db="EMBL/GenBank/DDBJ databases">
        <authorList>
            <person name="Sun Q."/>
            <person name="Zhou Y."/>
        </authorList>
    </citation>
    <scope>NUCLEOTIDE SEQUENCE</scope>
    <source>
        <strain evidence="1">CGMCC 1.15758</strain>
    </source>
</reference>
<protein>
    <submittedName>
        <fullName evidence="1">Uncharacterized protein</fullName>
    </submittedName>
</protein>
<evidence type="ECO:0000313" key="2">
    <source>
        <dbReference type="Proteomes" id="UP000636949"/>
    </source>
</evidence>
<reference evidence="1" key="1">
    <citation type="journal article" date="2014" name="Int. J. Syst. Evol. Microbiol.">
        <title>Complete genome sequence of Corynebacterium casei LMG S-19264T (=DSM 44701T), isolated from a smear-ripened cheese.</title>
        <authorList>
            <consortium name="US DOE Joint Genome Institute (JGI-PGF)"/>
            <person name="Walter F."/>
            <person name="Albersmeier A."/>
            <person name="Kalinowski J."/>
            <person name="Ruckert C."/>
        </authorList>
    </citation>
    <scope>NUCLEOTIDE SEQUENCE</scope>
    <source>
        <strain evidence="1">CGMCC 1.15758</strain>
    </source>
</reference>
<organism evidence="1 2">
    <name type="scientific">Cysteiniphilum litorale</name>
    <dbReference type="NCBI Taxonomy" id="2056700"/>
    <lineage>
        <taxon>Bacteria</taxon>
        <taxon>Pseudomonadati</taxon>
        <taxon>Pseudomonadota</taxon>
        <taxon>Gammaproteobacteria</taxon>
        <taxon>Thiotrichales</taxon>
        <taxon>Fastidiosibacteraceae</taxon>
        <taxon>Cysteiniphilum</taxon>
    </lineage>
</organism>
<keyword evidence="2" id="KW-1185">Reference proteome</keyword>
<dbReference type="RefSeq" id="WP_117002112.1">
    <property type="nucleotide sequence ID" value="NZ_BMJS01000005.1"/>
</dbReference>